<protein>
    <submittedName>
        <fullName evidence="1">Uncharacterized protein</fullName>
    </submittedName>
</protein>
<proteinExistence type="predicted"/>
<organism evidence="1 2">
    <name type="scientific">Pseudomonas luteola</name>
    <dbReference type="NCBI Taxonomy" id="47886"/>
    <lineage>
        <taxon>Bacteria</taxon>
        <taxon>Pseudomonadati</taxon>
        <taxon>Pseudomonadota</taxon>
        <taxon>Gammaproteobacteria</taxon>
        <taxon>Pseudomonadales</taxon>
        <taxon>Pseudomonadaceae</taxon>
        <taxon>Pseudomonas</taxon>
    </lineage>
</organism>
<gene>
    <name evidence="1" type="ORF">NCTC11842_02470</name>
</gene>
<dbReference type="EMBL" id="UAUF01000012">
    <property type="protein sequence ID" value="SPZ07722.1"/>
    <property type="molecule type" value="Genomic_DNA"/>
</dbReference>
<sequence>MYVVKAFAQRTKSDEPSSRKASHLMVNESGCLSLLAELKESLLTTLR</sequence>
<name>A0A2X2CGC3_PSELU</name>
<dbReference type="Proteomes" id="UP000250443">
    <property type="component" value="Unassembled WGS sequence"/>
</dbReference>
<dbReference type="AlphaFoldDB" id="A0A2X2CGC3"/>
<evidence type="ECO:0000313" key="2">
    <source>
        <dbReference type="Proteomes" id="UP000250443"/>
    </source>
</evidence>
<reference evidence="1 2" key="1">
    <citation type="submission" date="2018-06" db="EMBL/GenBank/DDBJ databases">
        <authorList>
            <consortium name="Pathogen Informatics"/>
            <person name="Doyle S."/>
        </authorList>
    </citation>
    <scope>NUCLEOTIDE SEQUENCE [LARGE SCALE GENOMIC DNA]</scope>
    <source>
        <strain evidence="1 2">NCTC11842</strain>
    </source>
</reference>
<accession>A0A2X2CGC3</accession>
<evidence type="ECO:0000313" key="1">
    <source>
        <dbReference type="EMBL" id="SPZ07722.1"/>
    </source>
</evidence>